<evidence type="ECO:0000256" key="17">
    <source>
        <dbReference type="SAM" id="Coils"/>
    </source>
</evidence>
<dbReference type="HOGENOM" id="CLU_000445_114_62_6"/>
<dbReference type="Pfam" id="PF00072">
    <property type="entry name" value="Response_reg"/>
    <property type="match status" value="1"/>
</dbReference>
<evidence type="ECO:0000313" key="22">
    <source>
        <dbReference type="EMBL" id="ADZ92875.1"/>
    </source>
</evidence>
<keyword evidence="9 22" id="KW-0418">Kinase</keyword>
<feature type="coiled-coil region" evidence="17">
    <location>
        <begin position="527"/>
        <end position="561"/>
    </location>
</feature>
<dbReference type="PANTHER" id="PTHR45339:SF5">
    <property type="entry name" value="HISTIDINE KINASE"/>
    <property type="match status" value="1"/>
</dbReference>
<dbReference type="SMART" id="SM01079">
    <property type="entry name" value="CHASE"/>
    <property type="match status" value="1"/>
</dbReference>
<dbReference type="PATRIC" id="fig|717774.3.peg.3774"/>
<feature type="domain" description="Histidine kinase" evidence="19">
    <location>
        <begin position="561"/>
        <end position="782"/>
    </location>
</feature>
<dbReference type="SMART" id="SM00448">
    <property type="entry name" value="REC"/>
    <property type="match status" value="1"/>
</dbReference>
<dbReference type="CDD" id="cd16922">
    <property type="entry name" value="HATPase_EvgS-ArcB-TorS-like"/>
    <property type="match status" value="1"/>
</dbReference>
<keyword evidence="11 18" id="KW-1133">Transmembrane helix</keyword>
<evidence type="ECO:0000256" key="2">
    <source>
        <dbReference type="ARBA" id="ARBA00004651"/>
    </source>
</evidence>
<dbReference type="FunFam" id="3.30.565.10:FF:000010">
    <property type="entry name" value="Sensor histidine kinase RcsC"/>
    <property type="match status" value="1"/>
</dbReference>
<dbReference type="InterPro" id="IPR004358">
    <property type="entry name" value="Sig_transdc_His_kin-like_C"/>
</dbReference>
<evidence type="ECO:0000256" key="10">
    <source>
        <dbReference type="ARBA" id="ARBA00022840"/>
    </source>
</evidence>
<keyword evidence="23" id="KW-1185">Reference proteome</keyword>
<evidence type="ECO:0000259" key="21">
    <source>
        <dbReference type="PROSITE" id="PS50839"/>
    </source>
</evidence>
<keyword evidence="8" id="KW-0547">Nucleotide-binding</keyword>
<evidence type="ECO:0000259" key="20">
    <source>
        <dbReference type="PROSITE" id="PS50110"/>
    </source>
</evidence>
<feature type="transmembrane region" description="Helical" evidence="18">
    <location>
        <begin position="31"/>
        <end position="49"/>
    </location>
</feature>
<dbReference type="InterPro" id="IPR005467">
    <property type="entry name" value="His_kinase_dom"/>
</dbReference>
<evidence type="ECO:0000256" key="12">
    <source>
        <dbReference type="ARBA" id="ARBA00023012"/>
    </source>
</evidence>
<evidence type="ECO:0000256" key="5">
    <source>
        <dbReference type="ARBA" id="ARBA00022553"/>
    </source>
</evidence>
<evidence type="ECO:0000256" key="9">
    <source>
        <dbReference type="ARBA" id="ARBA00022777"/>
    </source>
</evidence>
<keyword evidence="12" id="KW-0902">Two-component regulatory system</keyword>
<feature type="transmembrane region" description="Helical" evidence="18">
    <location>
        <begin position="186"/>
        <end position="206"/>
    </location>
</feature>
<dbReference type="PROSITE" id="PS50839">
    <property type="entry name" value="CHASE"/>
    <property type="match status" value="1"/>
</dbReference>
<evidence type="ECO:0000256" key="18">
    <source>
        <dbReference type="SAM" id="Phobius"/>
    </source>
</evidence>
<dbReference type="Gene3D" id="3.30.565.10">
    <property type="entry name" value="Histidine kinase-like ATPase, C-terminal domain"/>
    <property type="match status" value="1"/>
</dbReference>
<comment type="catalytic activity">
    <reaction evidence="1">
        <text>ATP + protein L-histidine = ADP + protein N-phospho-L-histidine.</text>
        <dbReference type="EC" id="2.7.13.3"/>
    </reaction>
</comment>
<dbReference type="RefSeq" id="WP_013662777.1">
    <property type="nucleotide sequence ID" value="NC_015276.1"/>
</dbReference>
<dbReference type="FunFam" id="1.10.287.130:FF:000002">
    <property type="entry name" value="Two-component osmosensing histidine kinase"/>
    <property type="match status" value="1"/>
</dbReference>
<dbReference type="SUPFAM" id="SSF47384">
    <property type="entry name" value="Homodimeric domain of signal transducing histidine kinase"/>
    <property type="match status" value="1"/>
</dbReference>
<evidence type="ECO:0000256" key="16">
    <source>
        <dbReference type="PROSITE-ProRule" id="PRU00169"/>
    </source>
</evidence>
<dbReference type="InterPro" id="IPR001789">
    <property type="entry name" value="Sig_transdc_resp-reg_receiver"/>
</dbReference>
<evidence type="ECO:0000256" key="4">
    <source>
        <dbReference type="ARBA" id="ARBA00022475"/>
    </source>
</evidence>
<feature type="transmembrane region" description="Helical" evidence="18">
    <location>
        <begin position="7"/>
        <end position="25"/>
    </location>
</feature>
<dbReference type="SUPFAM" id="SSF55874">
    <property type="entry name" value="ATPase domain of HSP90 chaperone/DNA topoisomerase II/histidine kinase"/>
    <property type="match status" value="1"/>
</dbReference>
<dbReference type="PANTHER" id="PTHR45339">
    <property type="entry name" value="HYBRID SIGNAL TRANSDUCTION HISTIDINE KINASE J"/>
    <property type="match status" value="1"/>
</dbReference>
<dbReference type="STRING" id="717774.Marme_3663"/>
<dbReference type="InterPro" id="IPR036097">
    <property type="entry name" value="HisK_dim/P_sf"/>
</dbReference>
<keyword evidence="4" id="KW-1003">Cell membrane</keyword>
<dbReference type="CDD" id="cd00082">
    <property type="entry name" value="HisKA"/>
    <property type="match status" value="1"/>
</dbReference>
<feature type="modified residue" description="4-aspartylphosphate" evidence="16">
    <location>
        <position position="982"/>
    </location>
</feature>
<dbReference type="Gene3D" id="3.30.450.350">
    <property type="entry name" value="CHASE domain"/>
    <property type="match status" value="1"/>
</dbReference>
<dbReference type="Pfam" id="PF00512">
    <property type="entry name" value="HisKA"/>
    <property type="match status" value="1"/>
</dbReference>
<dbReference type="InterPro" id="IPR006189">
    <property type="entry name" value="CHASE_dom"/>
</dbReference>
<dbReference type="AlphaFoldDB" id="F2JVY7"/>
<dbReference type="EC" id="2.7.13.3" evidence="3"/>
<dbReference type="KEGG" id="mme:Marme_3663"/>
<reference evidence="22 23" key="1">
    <citation type="journal article" date="2012" name="Stand. Genomic Sci.">
        <title>Complete genome sequence of the melanogenic marine bacterium Marinomonas mediterranea type strain (MMB-1(T)).</title>
        <authorList>
            <person name="Lucas-Elio P."/>
            <person name="Goodwin L."/>
            <person name="Woyke T."/>
            <person name="Pitluck S."/>
            <person name="Nolan M."/>
            <person name="Kyrpides N.C."/>
            <person name="Detter J.C."/>
            <person name="Copeland A."/>
            <person name="Teshima H."/>
            <person name="Bruce D."/>
            <person name="Detter C."/>
            <person name="Tapia R."/>
            <person name="Han S."/>
            <person name="Land M.L."/>
            <person name="Ivanova N."/>
            <person name="Mikhailova N."/>
            <person name="Johnston A.W."/>
            <person name="Sanchez-Amat A."/>
        </authorList>
    </citation>
    <scope>NUCLEOTIDE SEQUENCE [LARGE SCALE GENOMIC DNA]</scope>
    <source>
        <strain evidence="23">ATCC 700492 / JCM 21426 / NBRC 103028 / MMB-1</strain>
    </source>
</reference>
<comment type="subcellular location">
    <subcellularLocation>
        <location evidence="2">Cell membrane</location>
        <topology evidence="2">Multi-pass membrane protein</topology>
    </subcellularLocation>
</comment>
<dbReference type="GO" id="GO:0005886">
    <property type="term" value="C:plasma membrane"/>
    <property type="evidence" value="ECO:0007669"/>
    <property type="project" value="UniProtKB-SubCell"/>
</dbReference>
<dbReference type="InterPro" id="IPR007895">
    <property type="entry name" value="MASE1"/>
</dbReference>
<dbReference type="EMBL" id="CP002583">
    <property type="protein sequence ID" value="ADZ92875.1"/>
    <property type="molecule type" value="Genomic_DNA"/>
</dbReference>
<keyword evidence="5 16" id="KW-0597">Phosphoprotein</keyword>
<keyword evidence="10" id="KW-0067">ATP-binding</keyword>
<feature type="domain" description="CHASE" evidence="21">
    <location>
        <begin position="248"/>
        <end position="412"/>
    </location>
</feature>
<protein>
    <recommendedName>
        <fullName evidence="15">Sensory/regulatory protein RpfC</fullName>
        <ecNumber evidence="3">2.7.13.3</ecNumber>
    </recommendedName>
</protein>
<dbReference type="OrthoDB" id="9797243at2"/>
<evidence type="ECO:0000256" key="6">
    <source>
        <dbReference type="ARBA" id="ARBA00022679"/>
    </source>
</evidence>
<evidence type="ECO:0000256" key="1">
    <source>
        <dbReference type="ARBA" id="ARBA00000085"/>
    </source>
</evidence>
<evidence type="ECO:0000256" key="11">
    <source>
        <dbReference type="ARBA" id="ARBA00022989"/>
    </source>
</evidence>
<dbReference type="PROSITE" id="PS50109">
    <property type="entry name" value="HIS_KIN"/>
    <property type="match status" value="1"/>
</dbReference>
<evidence type="ECO:0000256" key="14">
    <source>
        <dbReference type="ARBA" id="ARBA00064003"/>
    </source>
</evidence>
<evidence type="ECO:0000256" key="7">
    <source>
        <dbReference type="ARBA" id="ARBA00022692"/>
    </source>
</evidence>
<feature type="transmembrane region" description="Helical" evidence="18">
    <location>
        <begin position="486"/>
        <end position="510"/>
    </location>
</feature>
<dbReference type="SMART" id="SM00388">
    <property type="entry name" value="HisKA"/>
    <property type="match status" value="1"/>
</dbReference>
<dbReference type="InterPro" id="IPR036890">
    <property type="entry name" value="HATPase_C_sf"/>
</dbReference>
<sequence length="1061" mass="117826">MLKTLRVVLASSVLYFLLGFLGQYFSISPEYAAIVWPATGFAVIAVLMFGNRALFGLVLGDFLLNLYVSAINYGSSSVGLSLCIALGVLVQAKVAQHFTKNFYKRAFSDARYTLKFIVIAGPISCLISSLVATFSLRFFGFIEPQSLFINWFQWWLGEVIGVAFLVPWVAISFSKFSGTRFSNPRQIASAFVFITVLTVFASYLIYEAEYTKQQTEFNDNAKFSAATLKRRAEGSISAISSIASYVKGSENVTPDEFETFARETLKYENSMQGLSLNLVISGDEIEALEARFSPYYDNTSFIVTRRSASGNLVPVTPSERHVVVSYIYPLQENQRALGYDVYSQADRRYALDKAREIDTAFPTPALDLVQNDLAVLLFFPIFLKNEQNEAFLYAYATAALRVKELTELAITQSQLVSSEFYLVDRKADGSPYILIRQGESYSDASKLLEDEKNGLIQTVYSADIPIGGHTWRMIKINRNSFIHPPWNLHTAIAGGFLISGLVAWLIILIYSHTAQIEHQVLERTRALSKSNESLSQSREKLRLAKAEAEEANRAKSDFLANMSHEIRTPLNGVIGSLTLVLQSASIAKEQRGLLDISRQSALTLLEIINDILDLSKIEAGNLILDRKPVSLTELTKETGELLRAKALEKGLVFNIPSTPLPAIEVIGDPLRIRQILLNLLGNALKFTHEGEVNLAIRARFENEKYWLSMAVSDTGIGLSEEQKRQLFQRFKQADSSTTRLYGGTGLGLSICKEIAALMDGEIHVESELGSGSTFTFEAPFDGRVLFEPVRSLNYQSVVVCVSNNTLANYLASIFEYWKAPNIRVEVQPELENILSKGSTLIVIDEEIWGQWQGDWSSLATPDLSEGTDKLAGVIVLCAKELKTTNTIGVNQMSLLKPVQESVLWDSICLLDRKDQSTRSQSSESMKRTELSGDVLLVEDNHTNQIVGKGIIGLFGVSVDIAQNGQEALEKVQDKKYQLIFMDCQMPVMDGYEATREIRKLPVDSATSASVPIVALSANAMKGDDEKCIQAGMNGHVAKPISKTRIEEVLEQWLRSGDEEQV</sequence>
<evidence type="ECO:0000256" key="13">
    <source>
        <dbReference type="ARBA" id="ARBA00023136"/>
    </source>
</evidence>
<dbReference type="CDD" id="cd17546">
    <property type="entry name" value="REC_hyHK_CKI1_RcsC-like"/>
    <property type="match status" value="1"/>
</dbReference>
<feature type="transmembrane region" description="Helical" evidence="18">
    <location>
        <begin position="77"/>
        <end position="95"/>
    </location>
</feature>
<dbReference type="Proteomes" id="UP000001062">
    <property type="component" value="Chromosome"/>
</dbReference>
<feature type="transmembrane region" description="Helical" evidence="18">
    <location>
        <begin position="151"/>
        <end position="174"/>
    </location>
</feature>
<proteinExistence type="predicted"/>
<gene>
    <name evidence="22" type="ordered locus">Marme_3663</name>
</gene>
<evidence type="ECO:0000259" key="19">
    <source>
        <dbReference type="PROSITE" id="PS50109"/>
    </source>
</evidence>
<dbReference type="InterPro" id="IPR011006">
    <property type="entry name" value="CheY-like_superfamily"/>
</dbReference>
<dbReference type="Gene3D" id="3.40.50.2300">
    <property type="match status" value="1"/>
</dbReference>
<evidence type="ECO:0000313" key="23">
    <source>
        <dbReference type="Proteomes" id="UP000001062"/>
    </source>
</evidence>
<evidence type="ECO:0000256" key="8">
    <source>
        <dbReference type="ARBA" id="ARBA00022741"/>
    </source>
</evidence>
<dbReference type="SMART" id="SM00387">
    <property type="entry name" value="HATPase_c"/>
    <property type="match status" value="1"/>
</dbReference>
<dbReference type="GO" id="GO:0000155">
    <property type="term" value="F:phosphorelay sensor kinase activity"/>
    <property type="evidence" value="ECO:0007669"/>
    <property type="project" value="InterPro"/>
</dbReference>
<dbReference type="SUPFAM" id="SSF52172">
    <property type="entry name" value="CheY-like"/>
    <property type="match status" value="1"/>
</dbReference>
<accession>F2JVY7</accession>
<name>F2JVY7_MARM1</name>
<dbReference type="eggNOG" id="COG5002">
    <property type="taxonomic scope" value="Bacteria"/>
</dbReference>
<feature type="domain" description="Response regulatory" evidence="20">
    <location>
        <begin position="933"/>
        <end position="1053"/>
    </location>
</feature>
<dbReference type="Pfam" id="PF05231">
    <property type="entry name" value="MASE1"/>
    <property type="match status" value="1"/>
</dbReference>
<dbReference type="Pfam" id="PF03924">
    <property type="entry name" value="CHASE"/>
    <property type="match status" value="1"/>
</dbReference>
<comment type="subunit">
    <text evidence="14">At low DSF concentrations, interacts with RpfF.</text>
</comment>
<dbReference type="GO" id="GO:0005524">
    <property type="term" value="F:ATP binding"/>
    <property type="evidence" value="ECO:0007669"/>
    <property type="project" value="UniProtKB-KW"/>
</dbReference>
<dbReference type="PROSITE" id="PS50110">
    <property type="entry name" value="RESPONSE_REGULATORY"/>
    <property type="match status" value="1"/>
</dbReference>
<feature type="transmembrane region" description="Helical" evidence="18">
    <location>
        <begin position="116"/>
        <end position="139"/>
    </location>
</feature>
<evidence type="ECO:0000256" key="15">
    <source>
        <dbReference type="ARBA" id="ARBA00068150"/>
    </source>
</evidence>
<keyword evidence="7 18" id="KW-0812">Transmembrane</keyword>
<dbReference type="InterPro" id="IPR042240">
    <property type="entry name" value="CHASE_sf"/>
</dbReference>
<dbReference type="Gene3D" id="1.10.287.130">
    <property type="match status" value="1"/>
</dbReference>
<dbReference type="InterPro" id="IPR003661">
    <property type="entry name" value="HisK_dim/P_dom"/>
</dbReference>
<keyword evidence="6" id="KW-0808">Transferase</keyword>
<evidence type="ECO:0000256" key="3">
    <source>
        <dbReference type="ARBA" id="ARBA00012438"/>
    </source>
</evidence>
<keyword evidence="13 18" id="KW-0472">Membrane</keyword>
<keyword evidence="17" id="KW-0175">Coiled coil</keyword>
<dbReference type="Pfam" id="PF02518">
    <property type="entry name" value="HATPase_c"/>
    <property type="match status" value="1"/>
</dbReference>
<organism evidence="22 23">
    <name type="scientific">Marinomonas mediterranea (strain ATCC 700492 / JCM 21426 / NBRC 103028 / MMB-1)</name>
    <dbReference type="NCBI Taxonomy" id="717774"/>
    <lineage>
        <taxon>Bacteria</taxon>
        <taxon>Pseudomonadati</taxon>
        <taxon>Pseudomonadota</taxon>
        <taxon>Gammaproteobacteria</taxon>
        <taxon>Oceanospirillales</taxon>
        <taxon>Oceanospirillaceae</taxon>
        <taxon>Marinomonas</taxon>
    </lineage>
</organism>
<dbReference type="InterPro" id="IPR003594">
    <property type="entry name" value="HATPase_dom"/>
</dbReference>
<dbReference type="PRINTS" id="PR00344">
    <property type="entry name" value="BCTRLSENSOR"/>
</dbReference>